<feature type="compositionally biased region" description="Low complexity" evidence="1">
    <location>
        <begin position="156"/>
        <end position="189"/>
    </location>
</feature>
<keyword evidence="3" id="KW-1185">Reference proteome</keyword>
<evidence type="ECO:0000256" key="1">
    <source>
        <dbReference type="SAM" id="MobiDB-lite"/>
    </source>
</evidence>
<comment type="caution">
    <text evidence="2">The sequence shown here is derived from an EMBL/GenBank/DDBJ whole genome shotgun (WGS) entry which is preliminary data.</text>
</comment>
<feature type="region of interest" description="Disordered" evidence="1">
    <location>
        <begin position="152"/>
        <end position="214"/>
    </location>
</feature>
<organism evidence="2 3">
    <name type="scientific">Niveomyces insectorum RCEF 264</name>
    <dbReference type="NCBI Taxonomy" id="1081102"/>
    <lineage>
        <taxon>Eukaryota</taxon>
        <taxon>Fungi</taxon>
        <taxon>Dikarya</taxon>
        <taxon>Ascomycota</taxon>
        <taxon>Pezizomycotina</taxon>
        <taxon>Sordariomycetes</taxon>
        <taxon>Hypocreomycetidae</taxon>
        <taxon>Hypocreales</taxon>
        <taxon>Cordycipitaceae</taxon>
        <taxon>Niveomyces</taxon>
    </lineage>
</organism>
<sequence length="561" mass="61836">MHPAPSLTEAPPSRDEPRQGQQRPMSAGSASTDQRRTPSTPTSPPVRKDTTSSNSTTVTTVTSGTSVTVASGGARGETPYSAAVSISPTYSSQAIFAVQDDVDVANRRPSRRRTGPLSASQREKAALIRKMGACPDCRRRRVAVTMEMDIDTVSAPTTPHRTPTRHQQQQQPQQQPQQQQQQQQQPHTHMSTRAKPQQLSLPPPPPPSGRLSVSSELRLRTPLPSGRNLEKLAAAALPGIDVVSGDLQNAAARIINSANPNRSRYDAVHVMMLLWNDEPENDVRAAAASLAALLEEKYHYAVDIVYMPAKAQSPYRWLLQAVTDFINNRDMRDTLKILYYAGCSYLNEEREMVLSSSMNKTFGPTIRWSGIQQVLEDATSDTLVLMDAAYYPCSKMKRREGVLELIAASAGEDSSKTLGRISFTQALTEELRTRLDQTFRGPLAALSAAELHVRLMASYPRMIQDRNPEMERILSFPSPLHLQMSASARLPSILLAPCRTRQPGSPHAHTREALPSGTQLTLTLRLAEGGVDKAGWVEWMRLLPEGVCDVKCENAFRSAYR</sequence>
<dbReference type="PANTHER" id="PTHR24330">
    <property type="entry name" value="HOMEOBOX PROTEIN BARH-LIKE"/>
    <property type="match status" value="1"/>
</dbReference>
<feature type="compositionally biased region" description="Polar residues" evidence="1">
    <location>
        <begin position="19"/>
        <end position="32"/>
    </location>
</feature>
<dbReference type="Proteomes" id="UP000076874">
    <property type="component" value="Unassembled WGS sequence"/>
</dbReference>
<dbReference type="STRING" id="1081102.A0A167VIB1"/>
<dbReference type="AlphaFoldDB" id="A0A167VIB1"/>
<dbReference type="OrthoDB" id="3921198at2759"/>
<evidence type="ECO:0000313" key="3">
    <source>
        <dbReference type="Proteomes" id="UP000076874"/>
    </source>
</evidence>
<name>A0A167VIB1_9HYPO</name>
<gene>
    <name evidence="2" type="ORF">SPI_04190</name>
</gene>
<evidence type="ECO:0000313" key="2">
    <source>
        <dbReference type="EMBL" id="OAA62650.1"/>
    </source>
</evidence>
<feature type="compositionally biased region" description="Low complexity" evidence="1">
    <location>
        <begin position="51"/>
        <end position="72"/>
    </location>
</feature>
<dbReference type="InterPro" id="IPR052145">
    <property type="entry name" value="Mediator/Homeobox_domain"/>
</dbReference>
<dbReference type="EMBL" id="AZHD01000006">
    <property type="protein sequence ID" value="OAA62650.1"/>
    <property type="molecule type" value="Genomic_DNA"/>
</dbReference>
<reference evidence="2 3" key="1">
    <citation type="journal article" date="2016" name="Genome Biol. Evol.">
        <title>Divergent and convergent evolution of fungal pathogenicity.</title>
        <authorList>
            <person name="Shang Y."/>
            <person name="Xiao G."/>
            <person name="Zheng P."/>
            <person name="Cen K."/>
            <person name="Zhan S."/>
            <person name="Wang C."/>
        </authorList>
    </citation>
    <scope>NUCLEOTIDE SEQUENCE [LARGE SCALE GENOMIC DNA]</scope>
    <source>
        <strain evidence="2 3">RCEF 264</strain>
    </source>
</reference>
<dbReference type="PANTHER" id="PTHR24330:SF19">
    <property type="entry name" value="MEDIATOR OF RNA POLYMERASE II TRANSCRIPTION SUBUNIT 29"/>
    <property type="match status" value="1"/>
</dbReference>
<proteinExistence type="predicted"/>
<protein>
    <submittedName>
        <fullName evidence="2">Uncharacterized protein</fullName>
    </submittedName>
</protein>
<feature type="region of interest" description="Disordered" evidence="1">
    <location>
        <begin position="1"/>
        <end position="79"/>
    </location>
</feature>
<accession>A0A167VIB1</accession>